<sequence>MYKAPLARYTGSHVRELTITIQMSIVYFDHIGKGGHLGEGTVILSSLTTACQYLIDGMARDNVVFDTGPAKHLHTSPDITTIYQAMKNLGEDPCIQVTITLLHLLLLTTTMSTELSEFVFNIGPTKRKKNIYTLEQVYYQSPQENMLLFDSIINSPWISQKLIILFLNNFAVFEKRISVLLLSVHFPNNDDSDTNIHPAASFFDQQYHRRLNRTPELSMRETLESVHDIMFQSIKYMSEGQWPNDKKILITHHEVLGMSRLVEFLY</sequence>
<evidence type="ECO:0000256" key="1">
    <source>
        <dbReference type="ARBA" id="ARBA00022741"/>
    </source>
</evidence>
<keyword evidence="3" id="KW-0807">Transducer</keyword>
<dbReference type="GO" id="GO:0005525">
    <property type="term" value="F:GTP binding"/>
    <property type="evidence" value="ECO:0007669"/>
    <property type="project" value="UniProtKB-KW"/>
</dbReference>
<proteinExistence type="predicted"/>
<dbReference type="AlphaFoldDB" id="A0A319ASZ4"/>
<dbReference type="GO" id="GO:0031683">
    <property type="term" value="F:G-protein beta/gamma-subunit complex binding"/>
    <property type="evidence" value="ECO:0007669"/>
    <property type="project" value="InterPro"/>
</dbReference>
<dbReference type="InterPro" id="IPR001019">
    <property type="entry name" value="Gprotein_alpha_su"/>
</dbReference>
<keyword evidence="5" id="KW-1185">Reference proteome</keyword>
<dbReference type="Proteomes" id="UP000248405">
    <property type="component" value="Unassembled WGS sequence"/>
</dbReference>
<dbReference type="SMART" id="SM00275">
    <property type="entry name" value="G_alpha"/>
    <property type="match status" value="1"/>
</dbReference>
<dbReference type="Gene3D" id="3.40.50.300">
    <property type="entry name" value="P-loop containing nucleotide triphosphate hydrolases"/>
    <property type="match status" value="1"/>
</dbReference>
<protein>
    <submittedName>
        <fullName evidence="4">Uncharacterized protein</fullName>
    </submittedName>
</protein>
<evidence type="ECO:0000313" key="5">
    <source>
        <dbReference type="Proteomes" id="UP000248405"/>
    </source>
</evidence>
<keyword evidence="2" id="KW-0342">GTP-binding</keyword>
<dbReference type="GO" id="GO:0007186">
    <property type="term" value="P:G protein-coupled receptor signaling pathway"/>
    <property type="evidence" value="ECO:0007669"/>
    <property type="project" value="InterPro"/>
</dbReference>
<organism evidence="4 5">
    <name type="scientific">Aspergillus vadensis (strain CBS 113365 / IMI 142717 / IBT 24658)</name>
    <dbReference type="NCBI Taxonomy" id="1448311"/>
    <lineage>
        <taxon>Eukaryota</taxon>
        <taxon>Fungi</taxon>
        <taxon>Dikarya</taxon>
        <taxon>Ascomycota</taxon>
        <taxon>Pezizomycotina</taxon>
        <taxon>Eurotiomycetes</taxon>
        <taxon>Eurotiomycetidae</taxon>
        <taxon>Eurotiales</taxon>
        <taxon>Aspergillaceae</taxon>
        <taxon>Aspergillus</taxon>
        <taxon>Aspergillus subgen. Circumdati</taxon>
    </lineage>
</organism>
<dbReference type="GO" id="GO:0003924">
    <property type="term" value="F:GTPase activity"/>
    <property type="evidence" value="ECO:0007669"/>
    <property type="project" value="InterPro"/>
</dbReference>
<dbReference type="InterPro" id="IPR027417">
    <property type="entry name" value="P-loop_NTPase"/>
</dbReference>
<dbReference type="GeneID" id="37213839"/>
<evidence type="ECO:0000313" key="4">
    <source>
        <dbReference type="EMBL" id="PYH63409.1"/>
    </source>
</evidence>
<evidence type="ECO:0000256" key="2">
    <source>
        <dbReference type="ARBA" id="ARBA00023134"/>
    </source>
</evidence>
<dbReference type="EMBL" id="KZ821654">
    <property type="protein sequence ID" value="PYH63409.1"/>
    <property type="molecule type" value="Genomic_DNA"/>
</dbReference>
<gene>
    <name evidence="4" type="ORF">BO88DRAFT_430437</name>
</gene>
<name>A0A319ASZ4_ASPVC</name>
<reference evidence="4" key="1">
    <citation type="submission" date="2016-12" db="EMBL/GenBank/DDBJ databases">
        <title>The genomes of Aspergillus section Nigri reveals drivers in fungal speciation.</title>
        <authorList>
            <consortium name="DOE Joint Genome Institute"/>
            <person name="Vesth T.C."/>
            <person name="Nybo J."/>
            <person name="Theobald S."/>
            <person name="Brandl J."/>
            <person name="Frisvad J.C."/>
            <person name="Nielsen K.F."/>
            <person name="Lyhne E.K."/>
            <person name="Kogle M.E."/>
            <person name="Kuo A."/>
            <person name="Riley R."/>
            <person name="Clum A."/>
            <person name="Nolan M."/>
            <person name="Lipzen A."/>
            <person name="Salamov A."/>
            <person name="Henrissat B."/>
            <person name="Wiebenga A."/>
            <person name="De Vries R.P."/>
            <person name="Grigoriev I.V."/>
            <person name="Mortensen U.H."/>
            <person name="Andersen M.R."/>
            <person name="Baker S.E."/>
        </authorList>
    </citation>
    <scope>NUCLEOTIDE SEQUENCE [LARGE SCALE GENOMIC DNA]</scope>
    <source>
        <strain evidence="4">CBS 113365</strain>
    </source>
</reference>
<dbReference type="RefSeq" id="XP_025557203.1">
    <property type="nucleotide sequence ID" value="XM_025709247.1"/>
</dbReference>
<evidence type="ECO:0000256" key="3">
    <source>
        <dbReference type="ARBA" id="ARBA00023224"/>
    </source>
</evidence>
<keyword evidence="1" id="KW-0547">Nucleotide-binding</keyword>
<accession>A0A319ASZ4</accession>